<evidence type="ECO:0000256" key="1">
    <source>
        <dbReference type="ARBA" id="ARBA00004141"/>
    </source>
</evidence>
<feature type="transmembrane region" description="Helical" evidence="6">
    <location>
        <begin position="500"/>
        <end position="518"/>
    </location>
</feature>
<keyword evidence="2 6" id="KW-0812">Transmembrane</keyword>
<dbReference type="GeneID" id="34520802"/>
<dbReference type="InterPro" id="IPR003689">
    <property type="entry name" value="ZIP"/>
</dbReference>
<dbReference type="PANTHER" id="PTHR11040:SF210">
    <property type="entry name" value="ZINC-REGULATED TRANSPORTER 3"/>
    <property type="match status" value="1"/>
</dbReference>
<gene>
    <name evidence="7" type="ORF">KUCA_T00003397001</name>
</gene>
<evidence type="ECO:0000313" key="7">
    <source>
        <dbReference type="EMBL" id="CDK27419.1"/>
    </source>
</evidence>
<dbReference type="GO" id="GO:0016020">
    <property type="term" value="C:membrane"/>
    <property type="evidence" value="ECO:0007669"/>
    <property type="project" value="UniProtKB-SubCell"/>
</dbReference>
<feature type="region of interest" description="Disordered" evidence="5">
    <location>
        <begin position="151"/>
        <end position="211"/>
    </location>
</feature>
<dbReference type="HOGENOM" id="CLU_023518_0_0_1"/>
<dbReference type="PANTHER" id="PTHR11040">
    <property type="entry name" value="ZINC/IRON TRANSPORTER"/>
    <property type="match status" value="1"/>
</dbReference>
<evidence type="ECO:0000256" key="6">
    <source>
        <dbReference type="SAM" id="Phobius"/>
    </source>
</evidence>
<evidence type="ECO:0000256" key="5">
    <source>
        <dbReference type="SAM" id="MobiDB-lite"/>
    </source>
</evidence>
<feature type="region of interest" description="Disordered" evidence="5">
    <location>
        <begin position="316"/>
        <end position="357"/>
    </location>
</feature>
<feature type="transmembrane region" description="Helical" evidence="6">
    <location>
        <begin position="400"/>
        <end position="423"/>
    </location>
</feature>
<feature type="transmembrane region" description="Helical" evidence="6">
    <location>
        <begin position="464"/>
        <end position="488"/>
    </location>
</feature>
<accession>W6MLM6</accession>
<feature type="compositionally biased region" description="Basic and acidic residues" evidence="5">
    <location>
        <begin position="181"/>
        <end position="193"/>
    </location>
</feature>
<evidence type="ECO:0000256" key="3">
    <source>
        <dbReference type="ARBA" id="ARBA00022989"/>
    </source>
</evidence>
<keyword evidence="3 6" id="KW-1133">Transmembrane helix</keyword>
<dbReference type="RefSeq" id="XP_022459414.1">
    <property type="nucleotide sequence ID" value="XM_022601809.1"/>
</dbReference>
<evidence type="ECO:0008006" key="9">
    <source>
        <dbReference type="Google" id="ProtNLM"/>
    </source>
</evidence>
<dbReference type="Proteomes" id="UP000019384">
    <property type="component" value="Unassembled WGS sequence"/>
</dbReference>
<evidence type="ECO:0000256" key="4">
    <source>
        <dbReference type="ARBA" id="ARBA00023136"/>
    </source>
</evidence>
<dbReference type="Pfam" id="PF02535">
    <property type="entry name" value="Zip"/>
    <property type="match status" value="1"/>
</dbReference>
<protein>
    <recommendedName>
        <fullName evidence="9">Zinc/iron permease</fullName>
    </recommendedName>
</protein>
<evidence type="ECO:0000256" key="2">
    <source>
        <dbReference type="ARBA" id="ARBA00022692"/>
    </source>
</evidence>
<feature type="transmembrane region" description="Helical" evidence="6">
    <location>
        <begin position="92"/>
        <end position="114"/>
    </location>
</feature>
<sequence>MYISEGWLLVILSSLITVLGCLVISLDVLYAKLLPSYSKAHPFTISDNSSFLINSLALSGGCLLFTSMYKLLPSGQDYFERVPALVEGKHSLMAHVMGFYLLGILLSAGLNTFVHFMTSESIVHCVHGDAHHHDHEHNHGDHQDLEARLGASRDSPETHEHHPRSHSESHSPGHSHSHSHSHSDSHVDEEPHSHSHSHQGKISVPTEIDPLLPGSLERRESIFDRSLRALRGSKLAGKCYGYNSIESCHLPNGVCVCKQHTFEDVHNEEVPVQIETTKALHYTELPQSENHLFFTASKLIRSSSVISLTHPNMTVKSPLITNEPPISEARSLSPDEATYKGDEADRDDEEEDHHHHITTPLSRLLSIGLQTVLALTLHKFPEGFIVYSTSNADEQTGLSIFLSMFIHNFVEGFTMALPLYIALDSRVKAILIVGLLGGLAQPVGALCSYLIFRGKFLNLDDPKNLMIFGSLMCVTSGFLTIIGFQMLSSSIAFGGSQSKVLTWACLGISLIGLSYVLMSDE</sequence>
<dbReference type="GO" id="GO:0005385">
    <property type="term" value="F:zinc ion transmembrane transporter activity"/>
    <property type="evidence" value="ECO:0007669"/>
    <property type="project" value="TreeGrafter"/>
</dbReference>
<feature type="transmembrane region" description="Helical" evidence="6">
    <location>
        <begin position="429"/>
        <end position="452"/>
    </location>
</feature>
<keyword evidence="4 6" id="KW-0472">Membrane</keyword>
<keyword evidence="8" id="KW-1185">Reference proteome</keyword>
<evidence type="ECO:0000313" key="8">
    <source>
        <dbReference type="Proteomes" id="UP000019384"/>
    </source>
</evidence>
<dbReference type="STRING" id="1382522.W6MLM6"/>
<proteinExistence type="predicted"/>
<comment type="subcellular location">
    <subcellularLocation>
        <location evidence="1">Membrane</location>
        <topology evidence="1">Multi-pass membrane protein</topology>
    </subcellularLocation>
</comment>
<feature type="compositionally biased region" description="Basic and acidic residues" evidence="5">
    <location>
        <begin position="154"/>
        <end position="171"/>
    </location>
</feature>
<dbReference type="EMBL" id="HG793128">
    <property type="protein sequence ID" value="CDK27419.1"/>
    <property type="molecule type" value="Genomic_DNA"/>
</dbReference>
<reference evidence="7" key="2">
    <citation type="submission" date="2014-02" db="EMBL/GenBank/DDBJ databases">
        <title>Complete DNA sequence of /Kuraishia capsulata/ illustrates novel genomic features among budding yeasts (/Saccharomycotina/).</title>
        <authorList>
            <person name="Morales L."/>
            <person name="Noel B."/>
            <person name="Porcel B."/>
            <person name="Marcet-Houben M."/>
            <person name="Hullo M-F."/>
            <person name="Sacerdot C."/>
            <person name="Tekaia F."/>
            <person name="Leh-Louis V."/>
            <person name="Despons L."/>
            <person name="Khanna V."/>
            <person name="Aury J-M."/>
            <person name="Barbe V."/>
            <person name="Couloux A."/>
            <person name="Labadie K."/>
            <person name="Pelletier E."/>
            <person name="Souciet J-L."/>
            <person name="Boekhout T."/>
            <person name="Gabaldon T."/>
            <person name="Wincker P."/>
            <person name="Dujon B."/>
        </authorList>
    </citation>
    <scope>NUCLEOTIDE SEQUENCE</scope>
    <source>
        <strain evidence="7">CBS 1993</strain>
    </source>
</reference>
<dbReference type="AlphaFoldDB" id="W6MLM6"/>
<organism evidence="7 8">
    <name type="scientific">Kuraishia capsulata CBS 1993</name>
    <dbReference type="NCBI Taxonomy" id="1382522"/>
    <lineage>
        <taxon>Eukaryota</taxon>
        <taxon>Fungi</taxon>
        <taxon>Dikarya</taxon>
        <taxon>Ascomycota</taxon>
        <taxon>Saccharomycotina</taxon>
        <taxon>Pichiomycetes</taxon>
        <taxon>Pichiales</taxon>
        <taxon>Pichiaceae</taxon>
        <taxon>Kuraishia</taxon>
    </lineage>
</organism>
<reference evidence="7" key="1">
    <citation type="submission" date="2013-12" db="EMBL/GenBank/DDBJ databases">
        <authorList>
            <person name="Genoscope - CEA"/>
        </authorList>
    </citation>
    <scope>NUCLEOTIDE SEQUENCE</scope>
    <source>
        <strain evidence="7">CBS 1993</strain>
    </source>
</reference>
<dbReference type="OrthoDB" id="262547at2759"/>
<feature type="transmembrane region" description="Helical" evidence="6">
    <location>
        <begin position="6"/>
        <end position="30"/>
    </location>
</feature>
<name>W6MLM6_9ASCO</name>